<dbReference type="PANTHER" id="PTHR35548:SF1">
    <property type="entry name" value="EXPRESSED PROTEIN"/>
    <property type="match status" value="1"/>
</dbReference>
<comment type="caution">
    <text evidence="2">The sequence shown here is derived from an EMBL/GenBank/DDBJ whole genome shotgun (WGS) entry which is preliminary data.</text>
</comment>
<keyword evidence="3" id="KW-1185">Reference proteome</keyword>
<sequence length="131" mass="13913">MEVWWFLLGAVIPVVVAGQAMKVKGKRSDHERENAAGRGEKGGLNDAGIFVCERVCTSKRMLNKLGASSKDPIMDACVTVCGASGLDACAQACSKAVCVNQPKVSDWNGVCPTRCQSECLQLLNPPSLNSE</sequence>
<dbReference type="Proteomes" id="UP001187192">
    <property type="component" value="Unassembled WGS sequence"/>
</dbReference>
<protein>
    <recommendedName>
        <fullName evidence="4">Thionin-like protein</fullName>
    </recommendedName>
</protein>
<dbReference type="EMBL" id="BTGU01000010">
    <property type="protein sequence ID" value="GMN40133.1"/>
    <property type="molecule type" value="Genomic_DNA"/>
</dbReference>
<dbReference type="Gramene" id="FCD_00009120-RA">
    <property type="protein sequence ID" value="FCD_00009120-RA:cds"/>
    <property type="gene ID" value="FCD_00009120"/>
</dbReference>
<dbReference type="InterPro" id="IPR038934">
    <property type="entry name" value="At5g64816-like"/>
</dbReference>
<evidence type="ECO:0000313" key="2">
    <source>
        <dbReference type="EMBL" id="GMN40133.1"/>
    </source>
</evidence>
<proteinExistence type="predicted"/>
<reference evidence="2" key="1">
    <citation type="submission" date="2023-07" db="EMBL/GenBank/DDBJ databases">
        <title>draft genome sequence of fig (Ficus carica).</title>
        <authorList>
            <person name="Takahashi T."/>
            <person name="Nishimura K."/>
        </authorList>
    </citation>
    <scope>NUCLEOTIDE SEQUENCE</scope>
</reference>
<evidence type="ECO:0008006" key="4">
    <source>
        <dbReference type="Google" id="ProtNLM"/>
    </source>
</evidence>
<accession>A0AA88CYV7</accession>
<name>A0AA88CYV7_FICCA</name>
<evidence type="ECO:0000313" key="3">
    <source>
        <dbReference type="Proteomes" id="UP001187192"/>
    </source>
</evidence>
<feature type="signal peptide" evidence="1">
    <location>
        <begin position="1"/>
        <end position="17"/>
    </location>
</feature>
<evidence type="ECO:0000256" key="1">
    <source>
        <dbReference type="SAM" id="SignalP"/>
    </source>
</evidence>
<keyword evidence="1" id="KW-0732">Signal</keyword>
<dbReference type="AlphaFoldDB" id="A0AA88CYV7"/>
<dbReference type="PANTHER" id="PTHR35548">
    <property type="entry name" value="EXPRESSED PROTEIN"/>
    <property type="match status" value="1"/>
</dbReference>
<gene>
    <name evidence="2" type="ORF">TIFTF001_009361</name>
</gene>
<organism evidence="2 3">
    <name type="scientific">Ficus carica</name>
    <name type="common">Common fig</name>
    <dbReference type="NCBI Taxonomy" id="3494"/>
    <lineage>
        <taxon>Eukaryota</taxon>
        <taxon>Viridiplantae</taxon>
        <taxon>Streptophyta</taxon>
        <taxon>Embryophyta</taxon>
        <taxon>Tracheophyta</taxon>
        <taxon>Spermatophyta</taxon>
        <taxon>Magnoliopsida</taxon>
        <taxon>eudicotyledons</taxon>
        <taxon>Gunneridae</taxon>
        <taxon>Pentapetalae</taxon>
        <taxon>rosids</taxon>
        <taxon>fabids</taxon>
        <taxon>Rosales</taxon>
        <taxon>Moraceae</taxon>
        <taxon>Ficeae</taxon>
        <taxon>Ficus</taxon>
    </lineage>
</organism>
<feature type="chain" id="PRO_5041712766" description="Thionin-like protein" evidence="1">
    <location>
        <begin position="18"/>
        <end position="131"/>
    </location>
</feature>